<dbReference type="Proteomes" id="UP000539538">
    <property type="component" value="Unassembled WGS sequence"/>
</dbReference>
<dbReference type="EMBL" id="JACHOT010000002">
    <property type="protein sequence ID" value="MBB4650573.1"/>
    <property type="molecule type" value="Genomic_DNA"/>
</dbReference>
<protein>
    <recommendedName>
        <fullName evidence="2">ATPase AAA-type core domain-containing protein</fullName>
    </recommendedName>
</protein>
<dbReference type="RefSeq" id="WP_183262627.1">
    <property type="nucleotide sequence ID" value="NZ_BAAAVZ010000002.1"/>
</dbReference>
<reference evidence="3 4" key="1">
    <citation type="submission" date="2020-08" db="EMBL/GenBank/DDBJ databases">
        <title>Genomic Encyclopedia of Type Strains, Phase IV (KMG-IV): sequencing the most valuable type-strain genomes for metagenomic binning, comparative biology and taxonomic classification.</title>
        <authorList>
            <person name="Goeker M."/>
        </authorList>
    </citation>
    <scope>NUCLEOTIDE SEQUENCE [LARGE SCALE GENOMIC DNA]</scope>
    <source>
        <strain evidence="3 4">DSM 7050</strain>
    </source>
</reference>
<dbReference type="Pfam" id="PF00004">
    <property type="entry name" value="AAA"/>
    <property type="match status" value="1"/>
</dbReference>
<organism evidence="3 4">
    <name type="scientific">Aminobacter niigataensis</name>
    <dbReference type="NCBI Taxonomy" id="83265"/>
    <lineage>
        <taxon>Bacteria</taxon>
        <taxon>Pseudomonadati</taxon>
        <taxon>Pseudomonadota</taxon>
        <taxon>Alphaproteobacteria</taxon>
        <taxon>Hyphomicrobiales</taxon>
        <taxon>Phyllobacteriaceae</taxon>
        <taxon>Aminobacter</taxon>
    </lineage>
</organism>
<sequence length="511" mass="56810">MSTKASEQDRHFDRRQKAAKAGLHLPTEQELLHGMAFYRDDMIEDIREYASRLSRRVQRRRPEGFGFLSETLDELVVDPTCDAILSVEQALEHVIDTSDALIEECRLRCIIYRGLFGDARAAASVGGELALWAQRALPNARGIEFLCRAAAWSAYARNVENWQRDGIVPRTRNDRRRNSIDDYINKFTSSLRKLTERNEEPEQVSSKITKEKNDPFLPSGSASSADGIVVITDFGNDFTSEGKRTAREFDKIKGRPLPLPETPDLTIVRARLVAEFPYATSVVDTVLTGLVGRPHVHIRPTLLVGSPGSGKTRLARRLTEELGIPTELVSCGGLSDAAIGGNPRKWSTGEPSLPLMLIHKHDCAGPAIILDELEKVGSGRHNGHVHDALVGLLERETSCRWHDPYLEAACDLSNVSWLMTANSVGPIPTVLKDRCCVLQFPEPGAEHLLALAPRLLEAIYADAGKDLRWSVPLDAIEVDALASGWKGGSLRRLRRMLEMIVEARHREGFMH</sequence>
<gene>
    <name evidence="3" type="ORF">GGQ99_002328</name>
</gene>
<dbReference type="PANTHER" id="PTHR43718">
    <property type="entry name" value="LON PROTEASE"/>
    <property type="match status" value="1"/>
</dbReference>
<dbReference type="InterPro" id="IPR027065">
    <property type="entry name" value="Lon_Prtase"/>
</dbReference>
<comment type="caution">
    <text evidence="3">The sequence shown here is derived from an EMBL/GenBank/DDBJ whole genome shotgun (WGS) entry which is preliminary data.</text>
</comment>
<feature type="domain" description="ATPase AAA-type core" evidence="2">
    <location>
        <begin position="302"/>
        <end position="435"/>
    </location>
</feature>
<dbReference type="PANTHER" id="PTHR43718:SF2">
    <property type="entry name" value="LON PROTEASE HOMOLOG, MITOCHONDRIAL"/>
    <property type="match status" value="1"/>
</dbReference>
<evidence type="ECO:0000313" key="3">
    <source>
        <dbReference type="EMBL" id="MBB4650573.1"/>
    </source>
</evidence>
<keyword evidence="4" id="KW-1185">Reference proteome</keyword>
<evidence type="ECO:0000259" key="2">
    <source>
        <dbReference type="Pfam" id="PF00004"/>
    </source>
</evidence>
<accession>A0ABR6L1D4</accession>
<name>A0ABR6L1D4_9HYPH</name>
<dbReference type="SUPFAM" id="SSF52540">
    <property type="entry name" value="P-loop containing nucleoside triphosphate hydrolases"/>
    <property type="match status" value="1"/>
</dbReference>
<evidence type="ECO:0000313" key="4">
    <source>
        <dbReference type="Proteomes" id="UP000539538"/>
    </source>
</evidence>
<evidence type="ECO:0000256" key="1">
    <source>
        <dbReference type="SAM" id="MobiDB-lite"/>
    </source>
</evidence>
<feature type="region of interest" description="Disordered" evidence="1">
    <location>
        <begin position="195"/>
        <end position="219"/>
    </location>
</feature>
<dbReference type="InterPro" id="IPR003959">
    <property type="entry name" value="ATPase_AAA_core"/>
</dbReference>
<dbReference type="Gene3D" id="3.40.50.300">
    <property type="entry name" value="P-loop containing nucleotide triphosphate hydrolases"/>
    <property type="match status" value="1"/>
</dbReference>
<dbReference type="InterPro" id="IPR027417">
    <property type="entry name" value="P-loop_NTPase"/>
</dbReference>
<proteinExistence type="predicted"/>